<accession>A0A2N9YA31</accession>
<reference evidence="2" key="1">
    <citation type="submission" date="2016-12" db="EMBL/GenBank/DDBJ databases">
        <title>Complete Genome Sequence of Beggiatoa leptomitiformis D-401.</title>
        <authorList>
            <person name="Fomenkov A."/>
            <person name="Vincze T."/>
            <person name="Grabovich M."/>
            <person name="Anton B.P."/>
            <person name="Dubinina G."/>
            <person name="Orlova M."/>
            <person name="Belousova E."/>
            <person name="Roberts R.J."/>
        </authorList>
    </citation>
    <scope>NUCLEOTIDE SEQUENCE [LARGE SCALE GENOMIC DNA]</scope>
    <source>
        <strain evidence="2">D-401</strain>
    </source>
</reference>
<dbReference type="Proteomes" id="UP000234271">
    <property type="component" value="Chromosome"/>
</dbReference>
<evidence type="ECO:0000313" key="1">
    <source>
        <dbReference type="EMBL" id="AUI67322.1"/>
    </source>
</evidence>
<protein>
    <submittedName>
        <fullName evidence="1">Uncharacterized protein</fullName>
    </submittedName>
</protein>
<dbReference type="RefSeq" id="WP_062150165.1">
    <property type="nucleotide sequence ID" value="NZ_CP012373.2"/>
</dbReference>
<dbReference type="KEGG" id="blep:AL038_05480"/>
<name>A0A2N9YA31_9GAMM</name>
<gene>
    <name evidence="1" type="ORF">BLE401_00500</name>
</gene>
<evidence type="ECO:0000313" key="2">
    <source>
        <dbReference type="Proteomes" id="UP000234271"/>
    </source>
</evidence>
<dbReference type="AlphaFoldDB" id="A0A2N9YA31"/>
<organism evidence="1 2">
    <name type="scientific">Beggiatoa leptomitoformis</name>
    <dbReference type="NCBI Taxonomy" id="288004"/>
    <lineage>
        <taxon>Bacteria</taxon>
        <taxon>Pseudomonadati</taxon>
        <taxon>Pseudomonadota</taxon>
        <taxon>Gammaproteobacteria</taxon>
        <taxon>Thiotrichales</taxon>
        <taxon>Thiotrichaceae</taxon>
        <taxon>Beggiatoa</taxon>
    </lineage>
</organism>
<dbReference type="OrthoDB" id="442064at2"/>
<proteinExistence type="predicted"/>
<dbReference type="EMBL" id="CP018889">
    <property type="protein sequence ID" value="AUI67322.1"/>
    <property type="molecule type" value="Genomic_DNA"/>
</dbReference>
<sequence length="200" mass="22202">MPVVYTFEAKSIQSYILDSSKLKDMIGASEQIEQLCGYSEDDLVQSVLKALELDKKVKFSRRAGGAFTAIFQDKTDAKRFQSVWTFCVQQALPNLAFAQGMGESESIVKEAIQLAKENAGYYRTETTLPLAGPLVTRSPRTGGAAVDTKNNERLDAGTKQKREFKGSKLIDKLKLDEALKRPNRDEKLGSAKEAVICYNH</sequence>
<keyword evidence="2" id="KW-1185">Reference proteome</keyword>